<proteinExistence type="predicted"/>
<evidence type="ECO:0000313" key="1">
    <source>
        <dbReference type="EMBL" id="KAF0929769.1"/>
    </source>
</evidence>
<gene>
    <name evidence="1" type="ORF">E2562_024457</name>
</gene>
<reference evidence="1 2" key="1">
    <citation type="submission" date="2019-11" db="EMBL/GenBank/DDBJ databases">
        <title>Whole genome sequence of Oryza granulata.</title>
        <authorList>
            <person name="Li W."/>
        </authorList>
    </citation>
    <scope>NUCLEOTIDE SEQUENCE [LARGE SCALE GENOMIC DNA]</scope>
    <source>
        <strain evidence="2">cv. Menghai</strain>
        <tissue evidence="1">Leaf</tissue>
    </source>
</reference>
<dbReference type="AlphaFoldDB" id="A0A6G1EYV8"/>
<accession>A0A6G1EYV8</accession>
<dbReference type="EMBL" id="SPHZ02000002">
    <property type="protein sequence ID" value="KAF0929769.1"/>
    <property type="molecule type" value="Genomic_DNA"/>
</dbReference>
<comment type="caution">
    <text evidence="1">The sequence shown here is derived from an EMBL/GenBank/DDBJ whole genome shotgun (WGS) entry which is preliminary data.</text>
</comment>
<organism evidence="1 2">
    <name type="scientific">Oryza meyeriana var. granulata</name>
    <dbReference type="NCBI Taxonomy" id="110450"/>
    <lineage>
        <taxon>Eukaryota</taxon>
        <taxon>Viridiplantae</taxon>
        <taxon>Streptophyta</taxon>
        <taxon>Embryophyta</taxon>
        <taxon>Tracheophyta</taxon>
        <taxon>Spermatophyta</taxon>
        <taxon>Magnoliopsida</taxon>
        <taxon>Liliopsida</taxon>
        <taxon>Poales</taxon>
        <taxon>Poaceae</taxon>
        <taxon>BOP clade</taxon>
        <taxon>Oryzoideae</taxon>
        <taxon>Oryzeae</taxon>
        <taxon>Oryzinae</taxon>
        <taxon>Oryza</taxon>
        <taxon>Oryza meyeriana</taxon>
    </lineage>
</organism>
<protein>
    <submittedName>
        <fullName evidence="1">Uncharacterized protein</fullName>
    </submittedName>
</protein>
<evidence type="ECO:0000313" key="2">
    <source>
        <dbReference type="Proteomes" id="UP000479710"/>
    </source>
</evidence>
<keyword evidence="2" id="KW-1185">Reference proteome</keyword>
<name>A0A6G1EYV8_9ORYZ</name>
<dbReference type="Proteomes" id="UP000479710">
    <property type="component" value="Unassembled WGS sequence"/>
</dbReference>
<sequence length="116" mass="12374">MMLTKAQSHICFISFEPVPQLVFSGSGDGGGGALVPPTRSRLAGTRSAADYRSAIPHRTAGASRAPWWSEGRSLSVLACPRWGASRAPPHAGTQPPSGRRALIVKQFWSKLVIHPC</sequence>